<dbReference type="HOGENOM" id="CLU_520159_0_0_1"/>
<dbReference type="PANTHER" id="PTHR11654">
    <property type="entry name" value="OLIGOPEPTIDE TRANSPORTER-RELATED"/>
    <property type="match status" value="1"/>
</dbReference>
<dbReference type="PaxDb" id="4113-PGSC0003DMT400009705"/>
<reference evidence="10" key="1">
    <citation type="journal article" date="2011" name="Nature">
        <title>Genome sequence and analysis of the tuber crop potato.</title>
        <authorList>
            <consortium name="The Potato Genome Sequencing Consortium"/>
        </authorList>
    </citation>
    <scope>NUCLEOTIDE SEQUENCE [LARGE SCALE GENOMIC DNA]</scope>
    <source>
        <strain evidence="10">cv. DM1-3 516 R44</strain>
    </source>
</reference>
<evidence type="ECO:0000256" key="4">
    <source>
        <dbReference type="ARBA" id="ARBA00022989"/>
    </source>
</evidence>
<keyword evidence="5 7" id="KW-0472">Membrane</keyword>
<feature type="transmembrane region" description="Helical" evidence="7">
    <location>
        <begin position="302"/>
        <end position="321"/>
    </location>
</feature>
<sequence length="524" mass="60201">MSILSKTWLRAWSTHPNLEFKVDYLNDNMKKVDSIMERYHDGKIPIERFELSDSSYSQEIFPLFDKWLHIALQNGVKDIIFGVPRYTSYTLPIFTIFAAKSLRELVLNGFNLKRVPLSSDVVNYNSLRKLSLSYISLDDNMLQTLLNKCSLIVSLVLEHCFGLEKIELLNLQRIKSVTIKTFRNQRVKIEAPTLEHLYYFDAGEGYPMLDIINAPNLVSLEYIGDQIPKTFVDANLQWNCHPRKVFLVTTSKMISCFMDRLMNMKSSSHESRPLRCKLQEVTTYKFDWENQNWHPDEVGRSWAYGICCISMVIAIIIFFSGTKRYRYKRSSGSPIVQIFQVILAATRKRKMDVPYDVGMLYKTIVAQGDFVDHDLNPNPWKLCTVTRVEEVKMMARLIPIWATTILFWTTYAQMITFSVEQAATMEPNVGKFKIPAGSLTVFFVSAILITLIIYGRFIMPLWQKLKGKPDREVNGCSSTQRTPCGFAPAHTPKASSKGDDCTSLIRNSPISLITNVDFCHSLTE</sequence>
<accession>M0ZWT5</accession>
<protein>
    <submittedName>
        <fullName evidence="9">Oligopeptide transporter</fullName>
    </submittedName>
</protein>
<comment type="similarity">
    <text evidence="2">Belongs to the major facilitator superfamily. Proton-dependent oligopeptide transporter (POT/PTR) (TC 2.A.17) family.</text>
</comment>
<feature type="transmembrane region" description="Helical" evidence="7">
    <location>
        <begin position="397"/>
        <end position="419"/>
    </location>
</feature>
<dbReference type="InterPro" id="IPR000109">
    <property type="entry name" value="POT_fam"/>
</dbReference>
<dbReference type="EnsemblPlants" id="PGSC0003DMT400009705">
    <property type="protein sequence ID" value="PGSC0003DMT400009705"/>
    <property type="gene ID" value="PGSC0003DMG400003795"/>
</dbReference>
<dbReference type="eggNOG" id="KOG1237">
    <property type="taxonomic scope" value="Eukaryota"/>
</dbReference>
<keyword evidence="10" id="KW-1185">Reference proteome</keyword>
<keyword evidence="4 7" id="KW-1133">Transmembrane helix</keyword>
<dbReference type="InterPro" id="IPR055411">
    <property type="entry name" value="LRR_FXL15/At3g58940/PEG3-like"/>
</dbReference>
<evidence type="ECO:0000256" key="2">
    <source>
        <dbReference type="ARBA" id="ARBA00005982"/>
    </source>
</evidence>
<dbReference type="InterPro" id="IPR036259">
    <property type="entry name" value="MFS_trans_sf"/>
</dbReference>
<dbReference type="Gene3D" id="1.20.1250.20">
    <property type="entry name" value="MFS general substrate transporter like domains"/>
    <property type="match status" value="1"/>
</dbReference>
<dbReference type="GO" id="GO:0016020">
    <property type="term" value="C:membrane"/>
    <property type="evidence" value="ECO:0000318"/>
    <property type="project" value="GO_Central"/>
</dbReference>
<evidence type="ECO:0000313" key="9">
    <source>
        <dbReference type="EnsemblPlants" id="PGSC0003DMT400009705"/>
    </source>
</evidence>
<keyword evidence="3 7" id="KW-0812">Transmembrane</keyword>
<comment type="subcellular location">
    <subcellularLocation>
        <location evidence="1">Membrane</location>
        <topology evidence="1">Multi-pass membrane protein</topology>
    </subcellularLocation>
</comment>
<dbReference type="Gene3D" id="3.80.10.10">
    <property type="entry name" value="Ribonuclease Inhibitor"/>
    <property type="match status" value="1"/>
</dbReference>
<reference evidence="9" key="2">
    <citation type="submission" date="2015-06" db="UniProtKB">
        <authorList>
            <consortium name="EnsemblPlants"/>
        </authorList>
    </citation>
    <scope>IDENTIFICATION</scope>
    <source>
        <strain evidence="9">DM1-3 516 R44</strain>
    </source>
</reference>
<evidence type="ECO:0000256" key="6">
    <source>
        <dbReference type="ARBA" id="ARBA00044504"/>
    </source>
</evidence>
<dbReference type="Proteomes" id="UP000011115">
    <property type="component" value="Unassembled WGS sequence"/>
</dbReference>
<evidence type="ECO:0000256" key="5">
    <source>
        <dbReference type="ARBA" id="ARBA00023136"/>
    </source>
</evidence>
<dbReference type="Pfam" id="PF00854">
    <property type="entry name" value="PTR2"/>
    <property type="match status" value="1"/>
</dbReference>
<proteinExistence type="inferred from homology"/>
<dbReference type="GO" id="GO:0022857">
    <property type="term" value="F:transmembrane transporter activity"/>
    <property type="evidence" value="ECO:0000318"/>
    <property type="project" value="GO_Central"/>
</dbReference>
<dbReference type="Pfam" id="PF24758">
    <property type="entry name" value="LRR_At5g56370"/>
    <property type="match status" value="1"/>
</dbReference>
<name>M0ZWT5_SOLTU</name>
<dbReference type="InParanoid" id="M0ZWT5"/>
<feature type="transmembrane region" description="Helical" evidence="7">
    <location>
        <begin position="439"/>
        <end position="459"/>
    </location>
</feature>
<dbReference type="SUPFAM" id="SSF52047">
    <property type="entry name" value="RNI-like"/>
    <property type="match status" value="1"/>
</dbReference>
<dbReference type="GO" id="GO:0055085">
    <property type="term" value="P:transmembrane transport"/>
    <property type="evidence" value="ECO:0000318"/>
    <property type="project" value="GO_Central"/>
</dbReference>
<dbReference type="Gramene" id="PGSC0003DMT400009705">
    <property type="protein sequence ID" value="PGSC0003DMT400009705"/>
    <property type="gene ID" value="PGSC0003DMG400003795"/>
</dbReference>
<evidence type="ECO:0000259" key="8">
    <source>
        <dbReference type="Pfam" id="PF24758"/>
    </source>
</evidence>
<evidence type="ECO:0000313" key="10">
    <source>
        <dbReference type="Proteomes" id="UP000011115"/>
    </source>
</evidence>
<evidence type="ECO:0000256" key="3">
    <source>
        <dbReference type="ARBA" id="ARBA00022692"/>
    </source>
</evidence>
<feature type="domain" description="F-box/LRR-repeat protein 15/At3g58940/PEG3-like LRR" evidence="8">
    <location>
        <begin position="65"/>
        <end position="230"/>
    </location>
</feature>
<comment type="similarity">
    <text evidence="6">Belongs to the major facilitator superfamily. Phosphate:H(+) symporter (TC 2.A.1.9) family.</text>
</comment>
<dbReference type="InterPro" id="IPR032675">
    <property type="entry name" value="LRR_dom_sf"/>
</dbReference>
<dbReference type="AlphaFoldDB" id="M0ZWT5"/>
<organism evidence="9 10">
    <name type="scientific">Solanum tuberosum</name>
    <name type="common">Potato</name>
    <dbReference type="NCBI Taxonomy" id="4113"/>
    <lineage>
        <taxon>Eukaryota</taxon>
        <taxon>Viridiplantae</taxon>
        <taxon>Streptophyta</taxon>
        <taxon>Embryophyta</taxon>
        <taxon>Tracheophyta</taxon>
        <taxon>Spermatophyta</taxon>
        <taxon>Magnoliopsida</taxon>
        <taxon>eudicotyledons</taxon>
        <taxon>Gunneridae</taxon>
        <taxon>Pentapetalae</taxon>
        <taxon>asterids</taxon>
        <taxon>lamiids</taxon>
        <taxon>Solanales</taxon>
        <taxon>Solanaceae</taxon>
        <taxon>Solanoideae</taxon>
        <taxon>Solaneae</taxon>
        <taxon>Solanum</taxon>
    </lineage>
</organism>
<evidence type="ECO:0000256" key="1">
    <source>
        <dbReference type="ARBA" id="ARBA00004141"/>
    </source>
</evidence>
<evidence type="ECO:0000256" key="7">
    <source>
        <dbReference type="SAM" id="Phobius"/>
    </source>
</evidence>